<dbReference type="EMBL" id="LAZR01001453">
    <property type="protein sequence ID" value="KKN44416.1"/>
    <property type="molecule type" value="Genomic_DNA"/>
</dbReference>
<comment type="caution">
    <text evidence="1">The sequence shown here is derived from an EMBL/GenBank/DDBJ whole genome shotgun (WGS) entry which is preliminary data.</text>
</comment>
<protein>
    <submittedName>
        <fullName evidence="1">Uncharacterized protein</fullName>
    </submittedName>
</protein>
<accession>A0A0F9T648</accession>
<name>A0A0F9T648_9ZZZZ</name>
<dbReference type="AlphaFoldDB" id="A0A0F9T648"/>
<dbReference type="Gene3D" id="3.40.800.10">
    <property type="entry name" value="Ureohydrolase domain"/>
    <property type="match status" value="1"/>
</dbReference>
<sequence length="332" mass="38640">MSDWRILLMHTKRNTLLKRSFEAAFPGRTVFLHVPALGTDWYCECATQNDILNYFRRNVYDPGLWNGQLLTVYGDGNFHHYTYALTRLAAEQRGLEGPEQNWTYFHFDQHRDDWGVRLHNGTSEYLDCGGFVDSICHDHGAIPFFMGADAYPYKDVRGYRMDGTEIPIYSNYFTKKMQKSRDWRGVRSLRRHFTGAQFPAKRDLRETPRPAYLSFDLDLLAQSEIVTNYDQNPYITTKRVCQMLERIRPYKRVFSADILGLPDDTHHPLSVLTMIIVARKIMGMGTKKLLTYHGQLKQKQAALVTNGYIYLDDRERESPIEEGELLEVLESG</sequence>
<proteinExistence type="predicted"/>
<gene>
    <name evidence="1" type="ORF">LCGC14_0693300</name>
</gene>
<reference evidence="1" key="1">
    <citation type="journal article" date="2015" name="Nature">
        <title>Complex archaea that bridge the gap between prokaryotes and eukaryotes.</title>
        <authorList>
            <person name="Spang A."/>
            <person name="Saw J.H."/>
            <person name="Jorgensen S.L."/>
            <person name="Zaremba-Niedzwiedzka K."/>
            <person name="Martijn J."/>
            <person name="Lind A.E."/>
            <person name="van Eijk R."/>
            <person name="Schleper C."/>
            <person name="Guy L."/>
            <person name="Ettema T.J."/>
        </authorList>
    </citation>
    <scope>NUCLEOTIDE SEQUENCE</scope>
</reference>
<evidence type="ECO:0000313" key="1">
    <source>
        <dbReference type="EMBL" id="KKN44416.1"/>
    </source>
</evidence>
<organism evidence="1">
    <name type="scientific">marine sediment metagenome</name>
    <dbReference type="NCBI Taxonomy" id="412755"/>
    <lineage>
        <taxon>unclassified sequences</taxon>
        <taxon>metagenomes</taxon>
        <taxon>ecological metagenomes</taxon>
    </lineage>
</organism>